<evidence type="ECO:0000313" key="2">
    <source>
        <dbReference type="EMBL" id="KAE9202521.1"/>
    </source>
</evidence>
<dbReference type="AlphaFoldDB" id="A0A6A3XH12"/>
<evidence type="ECO:0008006" key="4">
    <source>
        <dbReference type="Google" id="ProtNLM"/>
    </source>
</evidence>
<proteinExistence type="predicted"/>
<gene>
    <name evidence="2" type="ORF">PF002_g21216</name>
</gene>
<dbReference type="Gene3D" id="3.30.530.20">
    <property type="match status" value="1"/>
</dbReference>
<evidence type="ECO:0000256" key="1">
    <source>
        <dbReference type="SAM" id="MobiDB-lite"/>
    </source>
</evidence>
<feature type="compositionally biased region" description="Low complexity" evidence="1">
    <location>
        <begin position="432"/>
        <end position="443"/>
    </location>
</feature>
<dbReference type="PANTHER" id="PTHR13510:SF44">
    <property type="entry name" value="RABENOSYN-5"/>
    <property type="match status" value="1"/>
</dbReference>
<dbReference type="EMBL" id="QXGD01001609">
    <property type="protein sequence ID" value="KAE9202521.1"/>
    <property type="molecule type" value="Genomic_DNA"/>
</dbReference>
<feature type="region of interest" description="Disordered" evidence="1">
    <location>
        <begin position="422"/>
        <end position="487"/>
    </location>
</feature>
<sequence length="577" mass="63956">MASSVPAVQFSAQRRAQLDRQCNDLIDRALAAHHNFHSSQTLGGWQRVRRRNAMNVYRRRAADSSRPRVLLGSGIVPGTLDDALSGVYCDSTESLRICKSLLSDNFVDGAVLRVFEASDLRAPIVFAGIKWFVVRGFAGTSGLLGDKDMLTYERMGRIVDRSGQFFAYHVLQSIDLPERPANRERGVQRVDVSWCYLYRQLSPDWLGVFTLGDMNLSTMIPQSISSFIAAERVLSAGNFLRCARAKLFSALMAGSSDGIPEQGGAPHCTVCLSPPPKMLGFAHKLCMGCRQKVCRKCRQRRYVFRLQLRSAKPATEYFCRLCVDKVTRPGGAKSSAGLEEVHDVLCRSGLGSSRSGETDSGHKAEWSGASKSGFHGSMRLDKLAEFARRCHDSIAMEEEGITWNEEELLEISQFLESMCSKSRRRERRHRSGSAQQTTSSQTSSRRRHWSGDNSSSSATSNGLQESPLEEVRDGYDYSTSPTADHLDEEESRYFENQAVESGPWTECGGKWTLVFDEDRQEHPVIACHDLHLFSVLPSSEVWGNPTLPSSRLPAPLCIALGPVPVPDSQGTEQATAN</sequence>
<feature type="compositionally biased region" description="Basic and acidic residues" evidence="1">
    <location>
        <begin position="356"/>
        <end position="365"/>
    </location>
</feature>
<dbReference type="InterPro" id="IPR023393">
    <property type="entry name" value="START-like_dom_sf"/>
</dbReference>
<evidence type="ECO:0000313" key="3">
    <source>
        <dbReference type="Proteomes" id="UP000440367"/>
    </source>
</evidence>
<reference evidence="2 3" key="1">
    <citation type="submission" date="2018-08" db="EMBL/GenBank/DDBJ databases">
        <title>Genomic investigation of the strawberry pathogen Phytophthora fragariae indicates pathogenicity is determined by transcriptional variation in three key races.</title>
        <authorList>
            <person name="Adams T.M."/>
            <person name="Armitage A.D."/>
            <person name="Sobczyk M.K."/>
            <person name="Bates H.J."/>
            <person name="Dunwell J.M."/>
            <person name="Nellist C.F."/>
            <person name="Harrison R.J."/>
        </authorList>
    </citation>
    <scope>NUCLEOTIDE SEQUENCE [LARGE SCALE GENOMIC DNA]</scope>
    <source>
        <strain evidence="2 3">BC-1</strain>
    </source>
</reference>
<comment type="caution">
    <text evidence="2">The sequence shown here is derived from an EMBL/GenBank/DDBJ whole genome shotgun (WGS) entry which is preliminary data.</text>
</comment>
<name>A0A6A3XH12_9STRA</name>
<dbReference type="InterPro" id="IPR013083">
    <property type="entry name" value="Znf_RING/FYVE/PHD"/>
</dbReference>
<feature type="region of interest" description="Disordered" evidence="1">
    <location>
        <begin position="351"/>
        <end position="371"/>
    </location>
</feature>
<dbReference type="Proteomes" id="UP000440367">
    <property type="component" value="Unassembled WGS sequence"/>
</dbReference>
<organism evidence="2 3">
    <name type="scientific">Phytophthora fragariae</name>
    <dbReference type="NCBI Taxonomy" id="53985"/>
    <lineage>
        <taxon>Eukaryota</taxon>
        <taxon>Sar</taxon>
        <taxon>Stramenopiles</taxon>
        <taxon>Oomycota</taxon>
        <taxon>Peronosporomycetes</taxon>
        <taxon>Peronosporales</taxon>
        <taxon>Peronosporaceae</taxon>
        <taxon>Phytophthora</taxon>
    </lineage>
</organism>
<dbReference type="PANTHER" id="PTHR13510">
    <property type="entry name" value="FYVE-FINGER-CONTAINING RAB5 EFFECTOR PROTEIN RABENOSYN-5-RELATED"/>
    <property type="match status" value="1"/>
</dbReference>
<feature type="compositionally biased region" description="Low complexity" evidence="1">
    <location>
        <begin position="451"/>
        <end position="462"/>
    </location>
</feature>
<accession>A0A6A3XH12</accession>
<feature type="compositionally biased region" description="Basic residues" evidence="1">
    <location>
        <begin position="422"/>
        <end position="431"/>
    </location>
</feature>
<dbReference type="InterPro" id="IPR052727">
    <property type="entry name" value="Rab4/Rab5_effector"/>
</dbReference>
<protein>
    <recommendedName>
        <fullName evidence="4">FYVE-type domain-containing protein</fullName>
    </recommendedName>
</protein>
<dbReference type="Gene3D" id="3.30.40.10">
    <property type="entry name" value="Zinc/RING finger domain, C3HC4 (zinc finger)"/>
    <property type="match status" value="1"/>
</dbReference>